<feature type="transmembrane region" description="Helical" evidence="5">
    <location>
        <begin position="100"/>
        <end position="123"/>
    </location>
</feature>
<dbReference type="Pfam" id="PF01758">
    <property type="entry name" value="SBF"/>
    <property type="match status" value="1"/>
</dbReference>
<dbReference type="AlphaFoldDB" id="A0YAI1"/>
<dbReference type="STRING" id="247633.GP2143_17806"/>
<dbReference type="InterPro" id="IPR002657">
    <property type="entry name" value="BilAc:Na_symport/Acr3"/>
</dbReference>
<feature type="transmembrane region" description="Helical" evidence="5">
    <location>
        <begin position="143"/>
        <end position="162"/>
    </location>
</feature>
<feature type="transmembrane region" description="Helical" evidence="5">
    <location>
        <begin position="174"/>
        <end position="192"/>
    </location>
</feature>
<keyword evidence="4 5" id="KW-0472">Membrane</keyword>
<evidence type="ECO:0000313" key="6">
    <source>
        <dbReference type="EMBL" id="EAW33135.1"/>
    </source>
</evidence>
<dbReference type="Gene3D" id="1.20.1530.20">
    <property type="match status" value="1"/>
</dbReference>
<dbReference type="EMBL" id="AAVT01000001">
    <property type="protein sequence ID" value="EAW33135.1"/>
    <property type="molecule type" value="Genomic_DNA"/>
</dbReference>
<evidence type="ECO:0000256" key="1">
    <source>
        <dbReference type="ARBA" id="ARBA00004141"/>
    </source>
</evidence>
<dbReference type="InterPro" id="IPR004710">
    <property type="entry name" value="Bilac:Na_transpt"/>
</dbReference>
<dbReference type="Proteomes" id="UP000004931">
    <property type="component" value="Unassembled WGS sequence"/>
</dbReference>
<evidence type="ECO:0000313" key="7">
    <source>
        <dbReference type="Proteomes" id="UP000004931"/>
    </source>
</evidence>
<evidence type="ECO:0000256" key="3">
    <source>
        <dbReference type="ARBA" id="ARBA00022989"/>
    </source>
</evidence>
<keyword evidence="3 5" id="KW-1133">Transmembrane helix</keyword>
<keyword evidence="2 5" id="KW-0812">Transmembrane</keyword>
<feature type="transmembrane region" description="Helical" evidence="5">
    <location>
        <begin position="234"/>
        <end position="254"/>
    </location>
</feature>
<protein>
    <submittedName>
        <fullName evidence="6">Bile acid:sodium symporter</fullName>
    </submittedName>
</protein>
<dbReference type="eggNOG" id="COG0385">
    <property type="taxonomic scope" value="Bacteria"/>
</dbReference>
<feature type="transmembrane region" description="Helical" evidence="5">
    <location>
        <begin position="68"/>
        <end position="88"/>
    </location>
</feature>
<dbReference type="PANTHER" id="PTHR10361:SF24">
    <property type="entry name" value="P3 PROTEIN"/>
    <property type="match status" value="1"/>
</dbReference>
<feature type="transmembrane region" description="Helical" evidence="5">
    <location>
        <begin position="204"/>
        <end position="225"/>
    </location>
</feature>
<dbReference type="InterPro" id="IPR038770">
    <property type="entry name" value="Na+/solute_symporter_sf"/>
</dbReference>
<dbReference type="GO" id="GO:0016020">
    <property type="term" value="C:membrane"/>
    <property type="evidence" value="ECO:0007669"/>
    <property type="project" value="UniProtKB-SubCell"/>
</dbReference>
<feature type="transmembrane region" description="Helical" evidence="5">
    <location>
        <begin position="260"/>
        <end position="280"/>
    </location>
</feature>
<feature type="transmembrane region" description="Helical" evidence="5">
    <location>
        <begin position="41"/>
        <end position="62"/>
    </location>
</feature>
<comment type="caution">
    <text evidence="6">The sequence shown here is derived from an EMBL/GenBank/DDBJ whole genome shotgun (WGS) entry which is preliminary data.</text>
</comment>
<proteinExistence type="predicted"/>
<comment type="subcellular location">
    <subcellularLocation>
        <location evidence="1">Membrane</location>
        <topology evidence="1">Multi-pass membrane protein</topology>
    </subcellularLocation>
</comment>
<keyword evidence="7" id="KW-1185">Reference proteome</keyword>
<accession>A0YAI1</accession>
<reference evidence="6 7" key="1">
    <citation type="journal article" date="2010" name="J. Bacteriol.">
        <title>Genome sequence of the oligotrophic marine Gammaproteobacterium HTCC2143, isolated from the Oregon Coast.</title>
        <authorList>
            <person name="Oh H.M."/>
            <person name="Kang I."/>
            <person name="Ferriera S."/>
            <person name="Giovannoni S.J."/>
            <person name="Cho J.C."/>
        </authorList>
    </citation>
    <scope>NUCLEOTIDE SEQUENCE [LARGE SCALE GENOMIC DNA]</scope>
    <source>
        <strain evidence="6 7">HTCC2143</strain>
    </source>
</reference>
<feature type="transmembrane region" description="Helical" evidence="5">
    <location>
        <begin position="6"/>
        <end position="29"/>
    </location>
</feature>
<name>A0YAI1_9GAMM</name>
<sequence>MTEAQIGEIVTNIATTGLMLIMFSMGIMLRVRDFLNVVKTPLASLLGLIGQILLLPIIAFGICYLMELPSLLAIGLMVLSACPGGPTSNAISMIAGGDTALSITLTALSGIVAFITVPLVMSFSLTYFQMAGMQLELPFIETAMRIFFTTVVPVCLGMYLSGKFSNLKNYRQTIFRFGFGLVITTSLLLLVARSELLGSAQAMFAALALNVSMMGLAYLLGSLLLKQETQVRTITVEVGLQNVSLAIVVILTMLEIPEMFTPTLFYLPIAYVTGFGFAYLMRKRDQQPVEA</sequence>
<gene>
    <name evidence="6" type="ORF">GP2143_17806</name>
</gene>
<evidence type="ECO:0000256" key="2">
    <source>
        <dbReference type="ARBA" id="ARBA00022692"/>
    </source>
</evidence>
<dbReference type="PANTHER" id="PTHR10361">
    <property type="entry name" value="SODIUM-BILE ACID COTRANSPORTER"/>
    <property type="match status" value="1"/>
</dbReference>
<dbReference type="OrthoDB" id="9806785at2"/>
<evidence type="ECO:0000256" key="5">
    <source>
        <dbReference type="SAM" id="Phobius"/>
    </source>
</evidence>
<organism evidence="6 7">
    <name type="scientific">marine gamma proteobacterium HTCC2143</name>
    <dbReference type="NCBI Taxonomy" id="247633"/>
    <lineage>
        <taxon>Bacteria</taxon>
        <taxon>Pseudomonadati</taxon>
        <taxon>Pseudomonadota</taxon>
        <taxon>Gammaproteobacteria</taxon>
        <taxon>Cellvibrionales</taxon>
        <taxon>Spongiibacteraceae</taxon>
        <taxon>BD1-7 clade</taxon>
    </lineage>
</organism>
<evidence type="ECO:0000256" key="4">
    <source>
        <dbReference type="ARBA" id="ARBA00023136"/>
    </source>
</evidence>